<dbReference type="SUPFAM" id="SSF49265">
    <property type="entry name" value="Fibronectin type III"/>
    <property type="match status" value="1"/>
</dbReference>
<reference evidence="3 4" key="1">
    <citation type="submission" date="2024-11" db="EMBL/GenBank/DDBJ databases">
        <title>Chromosome-level genome assembly of the freshwater bivalve Anodonta woodiana.</title>
        <authorList>
            <person name="Chen X."/>
        </authorList>
    </citation>
    <scope>NUCLEOTIDE SEQUENCE [LARGE SCALE GENOMIC DNA]</scope>
    <source>
        <strain evidence="3">MN2024</strain>
        <tissue evidence="3">Gills</tissue>
    </source>
</reference>
<keyword evidence="1" id="KW-1133">Transmembrane helix</keyword>
<dbReference type="AlphaFoldDB" id="A0ABD3XR10"/>
<organism evidence="3 4">
    <name type="scientific">Sinanodonta woodiana</name>
    <name type="common">Chinese pond mussel</name>
    <name type="synonym">Anodonta woodiana</name>
    <dbReference type="NCBI Taxonomy" id="1069815"/>
    <lineage>
        <taxon>Eukaryota</taxon>
        <taxon>Metazoa</taxon>
        <taxon>Spiralia</taxon>
        <taxon>Lophotrochozoa</taxon>
        <taxon>Mollusca</taxon>
        <taxon>Bivalvia</taxon>
        <taxon>Autobranchia</taxon>
        <taxon>Heteroconchia</taxon>
        <taxon>Palaeoheterodonta</taxon>
        <taxon>Unionida</taxon>
        <taxon>Unionoidea</taxon>
        <taxon>Unionidae</taxon>
        <taxon>Unioninae</taxon>
        <taxon>Sinanodonta</taxon>
    </lineage>
</organism>
<evidence type="ECO:0000256" key="1">
    <source>
        <dbReference type="SAM" id="Phobius"/>
    </source>
</evidence>
<accession>A0ABD3XR10</accession>
<dbReference type="InterPro" id="IPR036116">
    <property type="entry name" value="FN3_sf"/>
</dbReference>
<comment type="caution">
    <text evidence="3">The sequence shown here is derived from an EMBL/GenBank/DDBJ whole genome shotgun (WGS) entry which is preliminary data.</text>
</comment>
<feature type="domain" description="Fibronectin type-III" evidence="2">
    <location>
        <begin position="1"/>
        <end position="107"/>
    </location>
</feature>
<name>A0ABD3XR10_SINWO</name>
<sequence length="149" mass="16329">APSVPKKFYFINIKDDLLVFGIEKGFNGGHEQTFVVEYQPVGMSDAAWSVFMISEDALEDPFTNGTYYLKIPKIPDGQYIFKVHAENKIGNCSSIQVEPVEIKTEPEVKGGTNVAAVAGGIGAAVVVVVIIVVLFFIWRRKASMLKNSS</sequence>
<dbReference type="CDD" id="cd00063">
    <property type="entry name" value="FN3"/>
    <property type="match status" value="1"/>
</dbReference>
<evidence type="ECO:0000259" key="2">
    <source>
        <dbReference type="PROSITE" id="PS50853"/>
    </source>
</evidence>
<evidence type="ECO:0000313" key="3">
    <source>
        <dbReference type="EMBL" id="KAL3887468.1"/>
    </source>
</evidence>
<protein>
    <recommendedName>
        <fullName evidence="2">Fibronectin type-III domain-containing protein</fullName>
    </recommendedName>
</protein>
<keyword evidence="1" id="KW-0472">Membrane</keyword>
<keyword evidence="4" id="KW-1185">Reference proteome</keyword>
<dbReference type="Proteomes" id="UP001634394">
    <property type="component" value="Unassembled WGS sequence"/>
</dbReference>
<dbReference type="EMBL" id="JBJQND010000002">
    <property type="protein sequence ID" value="KAL3887468.1"/>
    <property type="molecule type" value="Genomic_DNA"/>
</dbReference>
<proteinExistence type="predicted"/>
<gene>
    <name evidence="3" type="ORF">ACJMK2_027409</name>
</gene>
<dbReference type="PROSITE" id="PS50853">
    <property type="entry name" value="FN3"/>
    <property type="match status" value="1"/>
</dbReference>
<feature type="non-terminal residue" evidence="3">
    <location>
        <position position="1"/>
    </location>
</feature>
<keyword evidence="1" id="KW-0812">Transmembrane</keyword>
<feature type="non-terminal residue" evidence="3">
    <location>
        <position position="149"/>
    </location>
</feature>
<feature type="transmembrane region" description="Helical" evidence="1">
    <location>
        <begin position="114"/>
        <end position="138"/>
    </location>
</feature>
<evidence type="ECO:0000313" key="4">
    <source>
        <dbReference type="Proteomes" id="UP001634394"/>
    </source>
</evidence>
<dbReference type="InterPro" id="IPR003961">
    <property type="entry name" value="FN3_dom"/>
</dbReference>